<dbReference type="InterPro" id="IPR023296">
    <property type="entry name" value="Glyco_hydro_beta-prop_sf"/>
</dbReference>
<keyword evidence="3 6" id="KW-0326">Glycosidase</keyword>
<dbReference type="Gene3D" id="2.60.120.200">
    <property type="match status" value="1"/>
</dbReference>
<evidence type="ECO:0000256" key="4">
    <source>
        <dbReference type="PIRSR" id="PIRSR606710-1"/>
    </source>
</evidence>
<dbReference type="AlphaFoldDB" id="A0A3N7JYQ3"/>
<protein>
    <submittedName>
        <fullName evidence="9">Glycoside hydrolase family 43 protein</fullName>
    </submittedName>
</protein>
<dbReference type="Gene3D" id="2.115.10.20">
    <property type="entry name" value="Glycosyl hydrolase domain, family 43"/>
    <property type="match status" value="1"/>
</dbReference>
<dbReference type="PANTHER" id="PTHR42812">
    <property type="entry name" value="BETA-XYLOSIDASE"/>
    <property type="match status" value="1"/>
</dbReference>
<feature type="active site" description="Proton donor" evidence="4">
    <location>
        <position position="188"/>
    </location>
</feature>
<dbReference type="SUPFAM" id="SSF49899">
    <property type="entry name" value="Concanavalin A-like lectins/glucanases"/>
    <property type="match status" value="1"/>
</dbReference>
<gene>
    <name evidence="9" type="ORF">DZC73_11535</name>
</gene>
<dbReference type="Pfam" id="PF04616">
    <property type="entry name" value="Glyco_hydro_43"/>
    <property type="match status" value="1"/>
</dbReference>
<dbReference type="InterPro" id="IPR013320">
    <property type="entry name" value="ConA-like_dom_sf"/>
</dbReference>
<dbReference type="EMBL" id="QUSW01000003">
    <property type="protein sequence ID" value="RQP23975.1"/>
    <property type="molecule type" value="Genomic_DNA"/>
</dbReference>
<feature type="domain" description="Beta-xylosidase C-terminal Concanavalin A-like" evidence="8">
    <location>
        <begin position="339"/>
        <end position="545"/>
    </location>
</feature>
<dbReference type="CDD" id="cd09000">
    <property type="entry name" value="GH43_SXA-like"/>
    <property type="match status" value="1"/>
</dbReference>
<dbReference type="Pfam" id="PF17851">
    <property type="entry name" value="GH43_C2"/>
    <property type="match status" value="1"/>
</dbReference>
<dbReference type="InterPro" id="IPR006710">
    <property type="entry name" value="Glyco_hydro_43"/>
</dbReference>
<evidence type="ECO:0000256" key="3">
    <source>
        <dbReference type="ARBA" id="ARBA00023295"/>
    </source>
</evidence>
<dbReference type="Proteomes" id="UP000267464">
    <property type="component" value="Unassembled WGS sequence"/>
</dbReference>
<feature type="compositionally biased region" description="Low complexity" evidence="7">
    <location>
        <begin position="318"/>
        <end position="332"/>
    </location>
</feature>
<evidence type="ECO:0000259" key="8">
    <source>
        <dbReference type="Pfam" id="PF17851"/>
    </source>
</evidence>
<name>A0A3N7JYQ3_9BURK</name>
<evidence type="ECO:0000256" key="2">
    <source>
        <dbReference type="ARBA" id="ARBA00022801"/>
    </source>
</evidence>
<evidence type="ECO:0000313" key="9">
    <source>
        <dbReference type="EMBL" id="RQP23975.1"/>
    </source>
</evidence>
<evidence type="ECO:0000256" key="5">
    <source>
        <dbReference type="PIRSR" id="PIRSR606710-2"/>
    </source>
</evidence>
<evidence type="ECO:0000256" key="6">
    <source>
        <dbReference type="RuleBase" id="RU361187"/>
    </source>
</evidence>
<dbReference type="SUPFAM" id="SSF75005">
    <property type="entry name" value="Arabinanase/levansucrase/invertase"/>
    <property type="match status" value="1"/>
</dbReference>
<dbReference type="InterPro" id="IPR041542">
    <property type="entry name" value="GH43_C2"/>
</dbReference>
<keyword evidence="10" id="KW-1185">Reference proteome</keyword>
<proteinExistence type="inferred from homology"/>
<organism evidence="9 10">
    <name type="scientific">Piscinibacter terrae</name>
    <dbReference type="NCBI Taxonomy" id="2496871"/>
    <lineage>
        <taxon>Bacteria</taxon>
        <taxon>Pseudomonadati</taxon>
        <taxon>Pseudomonadota</taxon>
        <taxon>Betaproteobacteria</taxon>
        <taxon>Burkholderiales</taxon>
        <taxon>Sphaerotilaceae</taxon>
        <taxon>Piscinibacter</taxon>
    </lineage>
</organism>
<reference evidence="9 10" key="1">
    <citation type="submission" date="2018-08" db="EMBL/GenBank/DDBJ databases">
        <authorList>
            <person name="Khan S.A."/>
            <person name="Jeon C.O."/>
            <person name="Chun B.H."/>
            <person name="Jeong S.E."/>
        </authorList>
    </citation>
    <scope>NUCLEOTIDE SEQUENCE [LARGE SCALE GENOMIC DNA]</scope>
    <source>
        <strain evidence="9 10">S-16</strain>
    </source>
</reference>
<dbReference type="InterPro" id="IPR051795">
    <property type="entry name" value="Glycosyl_Hydrlase_43"/>
</dbReference>
<feature type="active site" description="Proton acceptor" evidence="4">
    <location>
        <position position="16"/>
    </location>
</feature>
<reference evidence="9 10" key="2">
    <citation type="submission" date="2018-12" db="EMBL/GenBank/DDBJ databases">
        <title>Rhizobacter gummiphilus sp. nov., a rubber-degrading bacterium isolated from the soil of a botanical garden in Japan.</title>
        <authorList>
            <person name="Shunsuke S.S."/>
        </authorList>
    </citation>
    <scope>NUCLEOTIDE SEQUENCE [LARGE SCALE GENOMIC DNA]</scope>
    <source>
        <strain evidence="9 10">S-16</strain>
    </source>
</reference>
<dbReference type="OrthoDB" id="8866236at2"/>
<feature type="site" description="Important for catalytic activity, responsible for pKa modulation of the active site Glu and correct orientation of both the proton donor and substrate" evidence="5">
    <location>
        <position position="129"/>
    </location>
</feature>
<keyword evidence="2 6" id="KW-0378">Hydrolase</keyword>
<dbReference type="GO" id="GO:0005975">
    <property type="term" value="P:carbohydrate metabolic process"/>
    <property type="evidence" value="ECO:0007669"/>
    <property type="project" value="InterPro"/>
</dbReference>
<sequence>MSRNIQNPILPGFHPDPSILRVGRDFYIATSTFEWWPGVRIHHSRDLVHWQHLSYALTRTSQLDMRGNPDSCGIWAPCLSHHAGTYYLVFTNVRSSLGSYKDAHNYIATAEHPAGPWSEPVYVHSRGFDPSLFHDDDGRSWFVSMQWNHRPGHDPFAGIVLQEWDKDRRALTGSVQTIFTGTSLGVTEGPHLYRRDGWYYLLVAEGGTFYEHAVTIARSRRIEGPYEVSPHHPLLTAHRQSPAGLQRAGHASLVDTGTGQWFMAHLCGRPLEWRTDPPADAPVGEYAGLHCPLGRETALQAIEWTADGWPRLAGGGTAPHRAAPAPDLPAAPIEQEPPRDDFDHAALNPHLNTLRAPADASWLSLTERPGWLRLRGRESLMSTFDQSLVARRQQHFRCDVSTRVDFEPTHFQHCAGLLAYYNTQNHAYLHLTHDDAAGGKVLVLAVNDRGILREPVKPVPVPSGPVDMKVVFHADSFRFFHRLGDADWQAIGEPLPTAMLSDEHATHFDQGTPRSFGFTGNFIGLACQDLSGGRLHADFDWFEYRPVQD</sequence>
<dbReference type="RefSeq" id="WP_124540420.1">
    <property type="nucleotide sequence ID" value="NZ_QUSW01000003.1"/>
</dbReference>
<comment type="similarity">
    <text evidence="1 6">Belongs to the glycosyl hydrolase 43 family.</text>
</comment>
<evidence type="ECO:0000256" key="1">
    <source>
        <dbReference type="ARBA" id="ARBA00009865"/>
    </source>
</evidence>
<feature type="region of interest" description="Disordered" evidence="7">
    <location>
        <begin position="315"/>
        <end position="335"/>
    </location>
</feature>
<evidence type="ECO:0000313" key="10">
    <source>
        <dbReference type="Proteomes" id="UP000267464"/>
    </source>
</evidence>
<dbReference type="GO" id="GO:0004553">
    <property type="term" value="F:hydrolase activity, hydrolyzing O-glycosyl compounds"/>
    <property type="evidence" value="ECO:0007669"/>
    <property type="project" value="InterPro"/>
</dbReference>
<comment type="caution">
    <text evidence="9">The sequence shown here is derived from an EMBL/GenBank/DDBJ whole genome shotgun (WGS) entry which is preliminary data.</text>
</comment>
<accession>A0A3N7JYQ3</accession>
<evidence type="ECO:0000256" key="7">
    <source>
        <dbReference type="SAM" id="MobiDB-lite"/>
    </source>
</evidence>
<dbReference type="PANTHER" id="PTHR42812:SF12">
    <property type="entry name" value="BETA-XYLOSIDASE-RELATED"/>
    <property type="match status" value="1"/>
</dbReference>